<feature type="transmembrane region" description="Helical" evidence="6">
    <location>
        <begin position="173"/>
        <end position="197"/>
    </location>
</feature>
<sequence>MSTTSTTEAALADAGRRSRVEKLARLTQRNGALVILLCLIVVSAFAFPTFASAGNLSQIALQAAFLAPVALGLTFVIFTGGIDLSVGSVFALGGVLAAWASQYGFLAALLVPLIVCTLIGLVQGAIVAFTSIPSFIVTLAGLLFARGLLLALTEEGSETYKVPGDSAFLELSRGSFLGLGFPVWNVIVLFAIGVLVLHRTSYGSTLLAIGGQPDAARLMGLPVLRSTLIVFAVSGTMAGLAGALTASYTASGVTTLGVGLELTAIAAVVLGGTLLTGGAGTVVGSLVGVVLLQVVANLINRMGLTNSNWQAVVNGAVLLVVAVAQVLLSRVQAQERQRRRGGEADAPKPI</sequence>
<dbReference type="Proteomes" id="UP000632322">
    <property type="component" value="Unassembled WGS sequence"/>
</dbReference>
<dbReference type="InterPro" id="IPR001851">
    <property type="entry name" value="ABC_transp_permease"/>
</dbReference>
<feature type="transmembrane region" description="Helical" evidence="6">
    <location>
        <begin position="32"/>
        <end position="53"/>
    </location>
</feature>
<feature type="transmembrane region" description="Helical" evidence="6">
    <location>
        <begin position="256"/>
        <end position="275"/>
    </location>
</feature>
<dbReference type="EMBL" id="BMJG01000007">
    <property type="protein sequence ID" value="GGC40189.1"/>
    <property type="molecule type" value="Genomic_DNA"/>
</dbReference>
<feature type="transmembrane region" description="Helical" evidence="6">
    <location>
        <begin position="135"/>
        <end position="153"/>
    </location>
</feature>
<name>A0ABQ1MGJ4_9MICO</name>
<dbReference type="CDD" id="cd06579">
    <property type="entry name" value="TM_PBP1_transp_AraH_like"/>
    <property type="match status" value="1"/>
</dbReference>
<keyword evidence="4 6" id="KW-1133">Transmembrane helix</keyword>
<dbReference type="RefSeq" id="WP_181271666.1">
    <property type="nucleotide sequence ID" value="NZ_BMJG01000007.1"/>
</dbReference>
<protein>
    <submittedName>
        <fullName evidence="7">Sugar ABC transporter permease</fullName>
    </submittedName>
</protein>
<evidence type="ECO:0000256" key="1">
    <source>
        <dbReference type="ARBA" id="ARBA00004651"/>
    </source>
</evidence>
<feature type="transmembrane region" description="Helical" evidence="6">
    <location>
        <begin position="311"/>
        <end position="331"/>
    </location>
</feature>
<feature type="transmembrane region" description="Helical" evidence="6">
    <location>
        <begin position="282"/>
        <end position="299"/>
    </location>
</feature>
<gene>
    <name evidence="7" type="primary">rbsC</name>
    <name evidence="7" type="ORF">GCM10010974_23310</name>
</gene>
<keyword evidence="5 6" id="KW-0472">Membrane</keyword>
<feature type="transmembrane region" description="Helical" evidence="6">
    <location>
        <begin position="59"/>
        <end position="77"/>
    </location>
</feature>
<evidence type="ECO:0000256" key="4">
    <source>
        <dbReference type="ARBA" id="ARBA00022989"/>
    </source>
</evidence>
<evidence type="ECO:0000256" key="6">
    <source>
        <dbReference type="SAM" id="Phobius"/>
    </source>
</evidence>
<evidence type="ECO:0000256" key="5">
    <source>
        <dbReference type="ARBA" id="ARBA00023136"/>
    </source>
</evidence>
<dbReference type="Pfam" id="PF02653">
    <property type="entry name" value="BPD_transp_2"/>
    <property type="match status" value="1"/>
</dbReference>
<evidence type="ECO:0000256" key="2">
    <source>
        <dbReference type="ARBA" id="ARBA00022475"/>
    </source>
</evidence>
<comment type="subcellular location">
    <subcellularLocation>
        <location evidence="1">Cell membrane</location>
        <topology evidence="1">Multi-pass membrane protein</topology>
    </subcellularLocation>
</comment>
<evidence type="ECO:0000313" key="7">
    <source>
        <dbReference type="EMBL" id="GGC40189.1"/>
    </source>
</evidence>
<accession>A0ABQ1MGJ4</accession>
<dbReference type="PANTHER" id="PTHR32196:SF63">
    <property type="entry name" value="INNER MEMBRANE ABC TRANSPORTER PERMEASE PROTEIN YJFF"/>
    <property type="match status" value="1"/>
</dbReference>
<feature type="transmembrane region" description="Helical" evidence="6">
    <location>
        <begin position="106"/>
        <end position="128"/>
    </location>
</feature>
<keyword evidence="8" id="KW-1185">Reference proteome</keyword>
<reference evidence="8" key="1">
    <citation type="journal article" date="2019" name="Int. J. Syst. Evol. Microbiol.">
        <title>The Global Catalogue of Microorganisms (GCM) 10K type strain sequencing project: providing services to taxonomists for standard genome sequencing and annotation.</title>
        <authorList>
            <consortium name="The Broad Institute Genomics Platform"/>
            <consortium name="The Broad Institute Genome Sequencing Center for Infectious Disease"/>
            <person name="Wu L."/>
            <person name="Ma J."/>
        </authorList>
    </citation>
    <scope>NUCLEOTIDE SEQUENCE [LARGE SCALE GENOMIC DNA]</scope>
    <source>
        <strain evidence="8">CGMCC 1.15472</strain>
    </source>
</reference>
<evidence type="ECO:0000313" key="8">
    <source>
        <dbReference type="Proteomes" id="UP000632322"/>
    </source>
</evidence>
<evidence type="ECO:0000256" key="3">
    <source>
        <dbReference type="ARBA" id="ARBA00022692"/>
    </source>
</evidence>
<keyword evidence="3 6" id="KW-0812">Transmembrane</keyword>
<comment type="caution">
    <text evidence="7">The sequence shown here is derived from an EMBL/GenBank/DDBJ whole genome shotgun (WGS) entry which is preliminary data.</text>
</comment>
<keyword evidence="2" id="KW-1003">Cell membrane</keyword>
<organism evidence="7 8">
    <name type="scientific">Brevibacterium sediminis</name>
    <dbReference type="NCBI Taxonomy" id="1857024"/>
    <lineage>
        <taxon>Bacteria</taxon>
        <taxon>Bacillati</taxon>
        <taxon>Actinomycetota</taxon>
        <taxon>Actinomycetes</taxon>
        <taxon>Micrococcales</taxon>
        <taxon>Brevibacteriaceae</taxon>
        <taxon>Brevibacterium</taxon>
    </lineage>
</organism>
<dbReference type="PANTHER" id="PTHR32196">
    <property type="entry name" value="ABC TRANSPORTER PERMEASE PROTEIN YPHD-RELATED-RELATED"/>
    <property type="match status" value="1"/>
</dbReference>
<feature type="transmembrane region" description="Helical" evidence="6">
    <location>
        <begin position="227"/>
        <end position="250"/>
    </location>
</feature>
<proteinExistence type="predicted"/>